<dbReference type="CDD" id="cd07253">
    <property type="entry name" value="GLOD5"/>
    <property type="match status" value="1"/>
</dbReference>
<dbReference type="Pfam" id="PF00903">
    <property type="entry name" value="Glyoxalase"/>
    <property type="match status" value="1"/>
</dbReference>
<evidence type="ECO:0000313" key="3">
    <source>
        <dbReference type="Proteomes" id="UP001164761"/>
    </source>
</evidence>
<feature type="domain" description="VOC" evidence="1">
    <location>
        <begin position="4"/>
        <end position="124"/>
    </location>
</feature>
<name>A0ABY6ZP18_9BACL</name>
<gene>
    <name evidence="2" type="ORF">NZD89_12280</name>
</gene>
<dbReference type="InterPro" id="IPR050383">
    <property type="entry name" value="GlyoxalaseI/FosfomycinResist"/>
</dbReference>
<dbReference type="RefSeq" id="WP_268008477.1">
    <property type="nucleotide sequence ID" value="NZ_BSUT01000001.1"/>
</dbReference>
<proteinExistence type="predicted"/>
<dbReference type="InterPro" id="IPR029068">
    <property type="entry name" value="Glyas_Bleomycin-R_OHBP_Dase"/>
</dbReference>
<accession>A0ABY6ZP18</accession>
<dbReference type="InterPro" id="IPR037523">
    <property type="entry name" value="VOC_core"/>
</dbReference>
<dbReference type="InterPro" id="IPR004360">
    <property type="entry name" value="Glyas_Fos-R_dOase_dom"/>
</dbReference>
<dbReference type="Proteomes" id="UP001164761">
    <property type="component" value="Chromosome"/>
</dbReference>
<dbReference type="Gene3D" id="3.10.180.10">
    <property type="entry name" value="2,3-Dihydroxybiphenyl 1,2-Dioxygenase, domain 1"/>
    <property type="match status" value="1"/>
</dbReference>
<dbReference type="SUPFAM" id="SSF54593">
    <property type="entry name" value="Glyoxalase/Bleomycin resistance protein/Dihydroxybiphenyl dioxygenase"/>
    <property type="match status" value="1"/>
</dbReference>
<organism evidence="2 3">
    <name type="scientific">Alicyclobacillus fastidiosus</name>
    <dbReference type="NCBI Taxonomy" id="392011"/>
    <lineage>
        <taxon>Bacteria</taxon>
        <taxon>Bacillati</taxon>
        <taxon>Bacillota</taxon>
        <taxon>Bacilli</taxon>
        <taxon>Bacillales</taxon>
        <taxon>Alicyclobacillaceae</taxon>
        <taxon>Alicyclobacillus</taxon>
    </lineage>
</organism>
<sequence length="126" mass="14028">MVERLDHLVLTVRDLDTTCEFYSSVLGMSIYTFGNGRKALRFGIQKINLHEAGHEYEPKANKPTPGSADICFITRTPIDVVVEHLKQLGVAIEEGPIQRAGAVGAIMSVYFRDPDFNLIEVSNYIS</sequence>
<dbReference type="EMBL" id="CP104067">
    <property type="protein sequence ID" value="WAH44597.1"/>
    <property type="molecule type" value="Genomic_DNA"/>
</dbReference>
<dbReference type="PANTHER" id="PTHR21366:SF14">
    <property type="entry name" value="GLYOXALASE DOMAIN-CONTAINING PROTEIN 5"/>
    <property type="match status" value="1"/>
</dbReference>
<keyword evidence="3" id="KW-1185">Reference proteome</keyword>
<dbReference type="PROSITE" id="PS51819">
    <property type="entry name" value="VOC"/>
    <property type="match status" value="1"/>
</dbReference>
<protein>
    <submittedName>
        <fullName evidence="2">VOC family protein</fullName>
    </submittedName>
</protein>
<reference evidence="2" key="1">
    <citation type="submission" date="2022-08" db="EMBL/GenBank/DDBJ databases">
        <title>Alicyclobacillus fastidiosus DSM 17978, complete genome.</title>
        <authorList>
            <person name="Wang Q."/>
            <person name="Cai R."/>
            <person name="Wang Z."/>
        </authorList>
    </citation>
    <scope>NUCLEOTIDE SEQUENCE</scope>
    <source>
        <strain evidence="2">DSM 17978</strain>
    </source>
</reference>
<evidence type="ECO:0000259" key="1">
    <source>
        <dbReference type="PROSITE" id="PS51819"/>
    </source>
</evidence>
<dbReference type="PANTHER" id="PTHR21366">
    <property type="entry name" value="GLYOXALASE FAMILY PROTEIN"/>
    <property type="match status" value="1"/>
</dbReference>
<evidence type="ECO:0000313" key="2">
    <source>
        <dbReference type="EMBL" id="WAH44597.1"/>
    </source>
</evidence>